<dbReference type="Gene3D" id="2.40.128.110">
    <property type="entry name" value="Lipid/polyisoprenoid-binding, YceI-like"/>
    <property type="match status" value="1"/>
</dbReference>
<feature type="chain" id="PRO_5018223090" evidence="1">
    <location>
        <begin position="20"/>
        <end position="192"/>
    </location>
</feature>
<evidence type="ECO:0000256" key="1">
    <source>
        <dbReference type="SAM" id="SignalP"/>
    </source>
</evidence>
<dbReference type="PANTHER" id="PTHR34406">
    <property type="entry name" value="PROTEIN YCEI"/>
    <property type="match status" value="1"/>
</dbReference>
<dbReference type="PANTHER" id="PTHR34406:SF1">
    <property type="entry name" value="PROTEIN YCEI"/>
    <property type="match status" value="1"/>
</dbReference>
<dbReference type="AlphaFoldDB" id="A0A3L8PU97"/>
<gene>
    <name evidence="3" type="ORF">D5018_14880</name>
</gene>
<feature type="signal peptide" evidence="1">
    <location>
        <begin position="1"/>
        <end position="19"/>
    </location>
</feature>
<dbReference type="RefSeq" id="WP_121839788.1">
    <property type="nucleotide sequence ID" value="NZ_ML014800.1"/>
</dbReference>
<dbReference type="Pfam" id="PF04264">
    <property type="entry name" value="YceI"/>
    <property type="match status" value="1"/>
</dbReference>
<protein>
    <submittedName>
        <fullName evidence="3">YceI family protein</fullName>
    </submittedName>
</protein>
<feature type="domain" description="Lipid/polyisoprenoid-binding YceI-like" evidence="2">
    <location>
        <begin position="21"/>
        <end position="190"/>
    </location>
</feature>
<dbReference type="Proteomes" id="UP000281474">
    <property type="component" value="Unassembled WGS sequence"/>
</dbReference>
<dbReference type="InterPro" id="IPR036761">
    <property type="entry name" value="TTHA0802/YceI-like_sf"/>
</dbReference>
<reference evidence="3 4" key="1">
    <citation type="submission" date="2018-09" db="EMBL/GenBank/DDBJ databases">
        <title>Phylogeny of the Shewanellaceae, and recommendation for two new genera, Pseudoshewanella and Parashewanella.</title>
        <authorList>
            <person name="Wang G."/>
        </authorList>
    </citation>
    <scope>NUCLEOTIDE SEQUENCE [LARGE SCALE GENOMIC DNA]</scope>
    <source>
        <strain evidence="3 4">C51</strain>
    </source>
</reference>
<accession>A0A3L8PU97</accession>
<evidence type="ECO:0000259" key="2">
    <source>
        <dbReference type="SMART" id="SM00867"/>
    </source>
</evidence>
<sequence>MKHWVLFILLCLTAPSSFAANWQLDSSNSNLNFFSIKKSTIGENLSFSRFEGNLNDKGEFELSISLTSVKTGISIRDERMKKLLFDVTNFPKAIITAKVQQSHINNLSIGMHEKLSVPMKLQLHGHVSTLTANVTVAKLSDKTFLLTSVQPIIVNAQDFKLDAGIEKLMKIAGLPSIGEAVPVSFTLLFKKK</sequence>
<name>A0A3L8PU97_9GAMM</name>
<dbReference type="InterPro" id="IPR007372">
    <property type="entry name" value="Lipid/polyisoprenoid-bd_YceI"/>
</dbReference>
<dbReference type="OrthoDB" id="9793816at2"/>
<dbReference type="SMART" id="SM00867">
    <property type="entry name" value="YceI"/>
    <property type="match status" value="1"/>
</dbReference>
<evidence type="ECO:0000313" key="3">
    <source>
        <dbReference type="EMBL" id="RLV58886.1"/>
    </source>
</evidence>
<proteinExistence type="predicted"/>
<dbReference type="InterPro" id="IPR027016">
    <property type="entry name" value="UCP029811"/>
</dbReference>
<comment type="caution">
    <text evidence="3">The sequence shown here is derived from an EMBL/GenBank/DDBJ whole genome shotgun (WGS) entry which is preliminary data.</text>
</comment>
<dbReference type="SUPFAM" id="SSF101874">
    <property type="entry name" value="YceI-like"/>
    <property type="match status" value="1"/>
</dbReference>
<keyword evidence="4" id="KW-1185">Reference proteome</keyword>
<dbReference type="PIRSF" id="PIRSF029811">
    <property type="entry name" value="UCP029811"/>
    <property type="match status" value="1"/>
</dbReference>
<keyword evidence="1" id="KW-0732">Signal</keyword>
<organism evidence="3 4">
    <name type="scientific">Parashewanella curva</name>
    <dbReference type="NCBI Taxonomy" id="2338552"/>
    <lineage>
        <taxon>Bacteria</taxon>
        <taxon>Pseudomonadati</taxon>
        <taxon>Pseudomonadota</taxon>
        <taxon>Gammaproteobacteria</taxon>
        <taxon>Alteromonadales</taxon>
        <taxon>Shewanellaceae</taxon>
        <taxon>Parashewanella</taxon>
    </lineage>
</organism>
<dbReference type="EMBL" id="QZEI01000051">
    <property type="protein sequence ID" value="RLV58886.1"/>
    <property type="molecule type" value="Genomic_DNA"/>
</dbReference>
<evidence type="ECO:0000313" key="4">
    <source>
        <dbReference type="Proteomes" id="UP000281474"/>
    </source>
</evidence>